<evidence type="ECO:0000313" key="2">
    <source>
        <dbReference type="Proteomes" id="UP001163823"/>
    </source>
</evidence>
<comment type="caution">
    <text evidence="1">The sequence shown here is derived from an EMBL/GenBank/DDBJ whole genome shotgun (WGS) entry which is preliminary data.</text>
</comment>
<accession>A0AAD7P5V3</accession>
<keyword evidence="1" id="KW-0238">DNA-binding</keyword>
<dbReference type="GO" id="GO:0003677">
    <property type="term" value="F:DNA binding"/>
    <property type="evidence" value="ECO:0007669"/>
    <property type="project" value="UniProtKB-KW"/>
</dbReference>
<gene>
    <name evidence="1" type="ORF">O6P43_032793</name>
</gene>
<organism evidence="1 2">
    <name type="scientific">Quillaja saponaria</name>
    <name type="common">Soap bark tree</name>
    <dbReference type="NCBI Taxonomy" id="32244"/>
    <lineage>
        <taxon>Eukaryota</taxon>
        <taxon>Viridiplantae</taxon>
        <taxon>Streptophyta</taxon>
        <taxon>Embryophyta</taxon>
        <taxon>Tracheophyta</taxon>
        <taxon>Spermatophyta</taxon>
        <taxon>Magnoliopsida</taxon>
        <taxon>eudicotyledons</taxon>
        <taxon>Gunneridae</taxon>
        <taxon>Pentapetalae</taxon>
        <taxon>rosids</taxon>
        <taxon>fabids</taxon>
        <taxon>Fabales</taxon>
        <taxon>Quillajaceae</taxon>
        <taxon>Quillaja</taxon>
    </lineage>
</organism>
<dbReference type="Proteomes" id="UP001163823">
    <property type="component" value="Chromosome 14"/>
</dbReference>
<keyword evidence="2" id="KW-1185">Reference proteome</keyword>
<dbReference type="AlphaFoldDB" id="A0AAD7P5V3"/>
<protein>
    <submittedName>
        <fullName evidence="1">GC-rich sequence DNA-binding factor 1-like protein</fullName>
    </submittedName>
</protein>
<evidence type="ECO:0000313" key="1">
    <source>
        <dbReference type="EMBL" id="KAJ7943212.1"/>
    </source>
</evidence>
<dbReference type="EMBL" id="JARAOO010000014">
    <property type="protein sequence ID" value="KAJ7943212.1"/>
    <property type="molecule type" value="Genomic_DNA"/>
</dbReference>
<reference evidence="1" key="1">
    <citation type="journal article" date="2023" name="Science">
        <title>Elucidation of the pathway for biosynthesis of saponin adjuvants from the soapbark tree.</title>
        <authorList>
            <person name="Reed J."/>
            <person name="Orme A."/>
            <person name="El-Demerdash A."/>
            <person name="Owen C."/>
            <person name="Martin L.B.B."/>
            <person name="Misra R.C."/>
            <person name="Kikuchi S."/>
            <person name="Rejzek M."/>
            <person name="Martin A.C."/>
            <person name="Harkess A."/>
            <person name="Leebens-Mack J."/>
            <person name="Louveau T."/>
            <person name="Stephenson M.J."/>
            <person name="Osbourn A."/>
        </authorList>
    </citation>
    <scope>NUCLEOTIDE SEQUENCE</scope>
    <source>
        <tissue evidence="1">Leaf</tissue>
    </source>
</reference>
<sequence length="116" mass="12917">MCFLYQISKEGRNEYNLRKDTSGEKDDEEEKLWEEEQFRKGLGKRTGDGSTRVGSSDAPVVQVVQQQKFIHPDARTVYGSVPSATVCPSIRRAVSASQGLDMMPISHQAEVAKKAL</sequence>
<name>A0AAD7P5V3_QUISA</name>
<dbReference type="KEGG" id="qsa:O6P43_032793"/>
<proteinExistence type="predicted"/>